<dbReference type="PANTHER" id="PTHR43591:SF110">
    <property type="entry name" value="RHODANESE DOMAIN-CONTAINING PROTEIN"/>
    <property type="match status" value="1"/>
</dbReference>
<dbReference type="SUPFAM" id="SSF53335">
    <property type="entry name" value="S-adenosyl-L-methionine-dependent methyltransferases"/>
    <property type="match status" value="1"/>
</dbReference>
<protein>
    <submittedName>
        <fullName evidence="2">Class I SAM-dependent methyltransferase</fullName>
    </submittedName>
</protein>
<feature type="domain" description="Methyltransferase" evidence="1">
    <location>
        <begin position="43"/>
        <end position="135"/>
    </location>
</feature>
<proteinExistence type="predicted"/>
<reference evidence="2" key="1">
    <citation type="submission" date="2022-07" db="EMBL/GenBank/DDBJ databases">
        <title>FELIX.</title>
        <authorList>
            <person name="Wan K.H."/>
            <person name="Park S."/>
            <person name="Lawrence Q."/>
            <person name="Eichenberger J.P."/>
            <person name="Booth B.W."/>
            <person name="Piaggio A.J."/>
            <person name="Chandler J.C."/>
            <person name="Franklin A.B."/>
            <person name="Celniker S.E."/>
        </authorList>
    </citation>
    <scope>NUCLEOTIDE SEQUENCE</scope>
    <source>
        <strain evidence="2">QA-1986 374</strain>
    </source>
</reference>
<dbReference type="PANTHER" id="PTHR43591">
    <property type="entry name" value="METHYLTRANSFERASE"/>
    <property type="match status" value="1"/>
</dbReference>
<dbReference type="GO" id="GO:0008168">
    <property type="term" value="F:methyltransferase activity"/>
    <property type="evidence" value="ECO:0007669"/>
    <property type="project" value="UniProtKB-KW"/>
</dbReference>
<keyword evidence="2" id="KW-0808">Transferase</keyword>
<evidence type="ECO:0000313" key="3">
    <source>
        <dbReference type="Proteomes" id="UP001059773"/>
    </source>
</evidence>
<name>A0ABY5JWY9_9BACI</name>
<dbReference type="RefSeq" id="WP_256708624.1">
    <property type="nucleotide sequence ID" value="NZ_CP101914.1"/>
</dbReference>
<dbReference type="CDD" id="cd02440">
    <property type="entry name" value="AdoMet_MTases"/>
    <property type="match status" value="1"/>
</dbReference>
<keyword evidence="3" id="KW-1185">Reference proteome</keyword>
<gene>
    <name evidence="2" type="ORF">NP439_02400</name>
</gene>
<keyword evidence="2" id="KW-0489">Methyltransferase</keyword>
<evidence type="ECO:0000313" key="2">
    <source>
        <dbReference type="EMBL" id="UUI03566.1"/>
    </source>
</evidence>
<sequence length="253" mass="30672">MKITDYSKISDKYEDNPYRLEERQFDKDLQEYMDKHPKSMYQVLDLACGTGIYIENQINYFDNYNINWHGLDASEDMLKRAKRKLKNVSFVHGIAEDMCYKDKRFDYISNNYAFHHFLNKEAALDEIYRVLKKNGIYKQHNIAIHDMKKWWIYHYFPTAYDEDVKRFWEKQAIFDELSVRGFHVEMQVQYRLERIKVSDYLTHAMNRDISVLTLITDQDYQEGLEKMKYDVQHYPEKTIVNDFAEMFCTSRKG</sequence>
<dbReference type="Pfam" id="PF13649">
    <property type="entry name" value="Methyltransf_25"/>
    <property type="match status" value="1"/>
</dbReference>
<dbReference type="InterPro" id="IPR029063">
    <property type="entry name" value="SAM-dependent_MTases_sf"/>
</dbReference>
<accession>A0ABY5JWY9</accession>
<organism evidence="2 3">
    <name type="scientific">Oceanobacillus jeddahense</name>
    <dbReference type="NCBI Taxonomy" id="1462527"/>
    <lineage>
        <taxon>Bacteria</taxon>
        <taxon>Bacillati</taxon>
        <taxon>Bacillota</taxon>
        <taxon>Bacilli</taxon>
        <taxon>Bacillales</taxon>
        <taxon>Bacillaceae</taxon>
        <taxon>Oceanobacillus</taxon>
    </lineage>
</organism>
<evidence type="ECO:0000259" key="1">
    <source>
        <dbReference type="Pfam" id="PF13649"/>
    </source>
</evidence>
<dbReference type="Gene3D" id="3.40.50.150">
    <property type="entry name" value="Vaccinia Virus protein VP39"/>
    <property type="match status" value="1"/>
</dbReference>
<dbReference type="Proteomes" id="UP001059773">
    <property type="component" value="Chromosome"/>
</dbReference>
<dbReference type="GO" id="GO:0032259">
    <property type="term" value="P:methylation"/>
    <property type="evidence" value="ECO:0007669"/>
    <property type="project" value="UniProtKB-KW"/>
</dbReference>
<dbReference type="InterPro" id="IPR041698">
    <property type="entry name" value="Methyltransf_25"/>
</dbReference>
<dbReference type="EMBL" id="CP101914">
    <property type="protein sequence ID" value="UUI03566.1"/>
    <property type="molecule type" value="Genomic_DNA"/>
</dbReference>